<evidence type="ECO:0000313" key="2">
    <source>
        <dbReference type="EMBL" id="KZO91933.1"/>
    </source>
</evidence>
<dbReference type="Gene3D" id="3.30.70.1060">
    <property type="entry name" value="Dimeric alpha+beta barrel"/>
    <property type="match status" value="1"/>
</dbReference>
<reference evidence="2 3" key="1">
    <citation type="journal article" date="2016" name="Mol. Biol. Evol.">
        <title>Comparative Genomics of Early-Diverging Mushroom-Forming Fungi Provides Insights into the Origins of Lignocellulose Decay Capabilities.</title>
        <authorList>
            <person name="Nagy L.G."/>
            <person name="Riley R."/>
            <person name="Tritt A."/>
            <person name="Adam C."/>
            <person name="Daum C."/>
            <person name="Floudas D."/>
            <person name="Sun H."/>
            <person name="Yadav J.S."/>
            <person name="Pangilinan J."/>
            <person name="Larsson K.H."/>
            <person name="Matsuura K."/>
            <person name="Barry K."/>
            <person name="Labutti K."/>
            <person name="Kuo R."/>
            <person name="Ohm R.A."/>
            <person name="Bhattacharya S.S."/>
            <person name="Shirouzu T."/>
            <person name="Yoshinaga Y."/>
            <person name="Martin F.M."/>
            <person name="Grigoriev I.V."/>
            <person name="Hibbett D.S."/>
        </authorList>
    </citation>
    <scope>NUCLEOTIDE SEQUENCE [LARGE SCALE GENOMIC DNA]</scope>
    <source>
        <strain evidence="2 3">TUFC12733</strain>
    </source>
</reference>
<dbReference type="AlphaFoldDB" id="A0A167HSG5"/>
<feature type="domain" description="YCII-related" evidence="1">
    <location>
        <begin position="7"/>
        <end position="89"/>
    </location>
</feature>
<proteinExistence type="predicted"/>
<sequence>MATPKTFFCYMPDLPDAAPRRAHIRPKHIEVANKRRATGQIVVGGAILDNDGNMVGSGMVLKADSEEAAWAVIREDHYWHANVWDKEKIIVRPYRVNGLPQTQAKL</sequence>
<name>A0A167HSG5_CALVF</name>
<dbReference type="PANTHER" id="PTHR33606">
    <property type="entry name" value="PROTEIN YCII"/>
    <property type="match status" value="1"/>
</dbReference>
<evidence type="ECO:0000259" key="1">
    <source>
        <dbReference type="Pfam" id="PF03795"/>
    </source>
</evidence>
<dbReference type="InterPro" id="IPR005545">
    <property type="entry name" value="YCII"/>
</dbReference>
<protein>
    <submittedName>
        <fullName evidence="2">YCII-related domain protein</fullName>
    </submittedName>
</protein>
<dbReference type="EMBL" id="KV417316">
    <property type="protein sequence ID" value="KZO91933.1"/>
    <property type="molecule type" value="Genomic_DNA"/>
</dbReference>
<organism evidence="2 3">
    <name type="scientific">Calocera viscosa (strain TUFC12733)</name>
    <dbReference type="NCBI Taxonomy" id="1330018"/>
    <lineage>
        <taxon>Eukaryota</taxon>
        <taxon>Fungi</taxon>
        <taxon>Dikarya</taxon>
        <taxon>Basidiomycota</taxon>
        <taxon>Agaricomycotina</taxon>
        <taxon>Dacrymycetes</taxon>
        <taxon>Dacrymycetales</taxon>
        <taxon>Dacrymycetaceae</taxon>
        <taxon>Calocera</taxon>
    </lineage>
</organism>
<dbReference type="OrthoDB" id="5519740at2759"/>
<dbReference type="InterPro" id="IPR011008">
    <property type="entry name" value="Dimeric_a/b-barrel"/>
</dbReference>
<dbReference type="PANTHER" id="PTHR33606:SF3">
    <property type="entry name" value="PROTEIN YCII"/>
    <property type="match status" value="1"/>
</dbReference>
<dbReference type="SUPFAM" id="SSF54909">
    <property type="entry name" value="Dimeric alpha+beta barrel"/>
    <property type="match status" value="1"/>
</dbReference>
<dbReference type="Pfam" id="PF03795">
    <property type="entry name" value="YCII"/>
    <property type="match status" value="1"/>
</dbReference>
<accession>A0A167HSG5</accession>
<dbReference type="Proteomes" id="UP000076738">
    <property type="component" value="Unassembled WGS sequence"/>
</dbReference>
<gene>
    <name evidence="2" type="ORF">CALVIDRAFT_601891</name>
</gene>
<dbReference type="InterPro" id="IPR051807">
    <property type="entry name" value="Sec-metab_biosynth-assoc"/>
</dbReference>
<keyword evidence="3" id="KW-1185">Reference proteome</keyword>
<evidence type="ECO:0000313" key="3">
    <source>
        <dbReference type="Proteomes" id="UP000076738"/>
    </source>
</evidence>